<feature type="transmembrane region" description="Helical" evidence="9">
    <location>
        <begin position="124"/>
        <end position="143"/>
    </location>
</feature>
<feature type="transmembrane region" description="Helical" evidence="9">
    <location>
        <begin position="368"/>
        <end position="394"/>
    </location>
</feature>
<sequence length="529" mass="53988">MPSADTLHASGPRAPAAGPPRRTWTLILASLGLFMVALDTLVVTTALPVLRVDLGAKLTDLEWTVNAYNLSFACLLLTGAALGDRFGRRRMFVIGLLGFSVASAAAALSSSVGVLVAARAVQGGFAAIVMPLTLTLISQAFPAEKRGMAIGLWGGIAGLAVAAGPVVGGAITNGLAWQWIFWLNVPIGLVLAPLALRRLSESFGPRPRLDLVGLALAGTGFLGLTWGLVRGNIAGWASAEVILSVLAGLALVVCFLAWQRRTRYPMLPLGLFRLRGFSTANGVSFFMYASLFGALFLMSQFLQIGLGNSPLRAGLWILPWTATPMVVAPIAGALSERWGNRPFMAAGLALQAIGLGWVAAIAEPGMGYAQLSVALTVAGVGTSMCFPTVANAVMGSVPPQEAGVASGANSAIRELGGVFGVAVLAAVFTGPGVYGSSQAFVDAFKPALWVGAALAVFGIVSALLAPRHASAPAELPTDVPSTAPAEVSTVVGAGVGADMRGDVRANAPGRAAAAPAAAAHTPQPVRTDG</sequence>
<evidence type="ECO:0000256" key="6">
    <source>
        <dbReference type="ARBA" id="ARBA00023136"/>
    </source>
</evidence>
<keyword evidence="5 9" id="KW-1133">Transmembrane helix</keyword>
<feature type="transmembrane region" description="Helical" evidence="9">
    <location>
        <begin position="94"/>
        <end position="118"/>
    </location>
</feature>
<dbReference type="EMBL" id="JBHTAJ010000005">
    <property type="protein sequence ID" value="MFC7178620.1"/>
    <property type="molecule type" value="Genomic_DNA"/>
</dbReference>
<feature type="transmembrane region" description="Helical" evidence="9">
    <location>
        <begin position="23"/>
        <end position="43"/>
    </location>
</feature>
<evidence type="ECO:0000256" key="5">
    <source>
        <dbReference type="ARBA" id="ARBA00022989"/>
    </source>
</evidence>
<keyword evidence="2" id="KW-0813">Transport</keyword>
<dbReference type="PANTHER" id="PTHR42718">
    <property type="entry name" value="MAJOR FACILITATOR SUPERFAMILY MULTIDRUG TRANSPORTER MFSC"/>
    <property type="match status" value="1"/>
</dbReference>
<keyword evidence="12" id="KW-1185">Reference proteome</keyword>
<evidence type="ECO:0000256" key="3">
    <source>
        <dbReference type="ARBA" id="ARBA00022475"/>
    </source>
</evidence>
<evidence type="ECO:0000259" key="10">
    <source>
        <dbReference type="PROSITE" id="PS50850"/>
    </source>
</evidence>
<evidence type="ECO:0000256" key="7">
    <source>
        <dbReference type="ARBA" id="ARBA00023251"/>
    </source>
</evidence>
<feature type="transmembrane region" description="Helical" evidence="9">
    <location>
        <begin position="279"/>
        <end position="301"/>
    </location>
</feature>
<dbReference type="Proteomes" id="UP001596435">
    <property type="component" value="Unassembled WGS sequence"/>
</dbReference>
<evidence type="ECO:0000256" key="9">
    <source>
        <dbReference type="SAM" id="Phobius"/>
    </source>
</evidence>
<reference evidence="12" key="1">
    <citation type="journal article" date="2019" name="Int. J. Syst. Evol. Microbiol.">
        <title>The Global Catalogue of Microorganisms (GCM) 10K type strain sequencing project: providing services to taxonomists for standard genome sequencing and annotation.</title>
        <authorList>
            <consortium name="The Broad Institute Genomics Platform"/>
            <consortium name="The Broad Institute Genome Sequencing Center for Infectious Disease"/>
            <person name="Wu L."/>
            <person name="Ma J."/>
        </authorList>
    </citation>
    <scope>NUCLEOTIDE SEQUENCE [LARGE SCALE GENOMIC DNA]</scope>
    <source>
        <strain evidence="12">CGMCC 1.12859</strain>
    </source>
</reference>
<feature type="transmembrane region" description="Helical" evidence="9">
    <location>
        <begin position="177"/>
        <end position="196"/>
    </location>
</feature>
<evidence type="ECO:0000256" key="8">
    <source>
        <dbReference type="SAM" id="MobiDB-lite"/>
    </source>
</evidence>
<feature type="transmembrane region" description="Helical" evidence="9">
    <location>
        <begin position="150"/>
        <end position="171"/>
    </location>
</feature>
<dbReference type="CDD" id="cd17321">
    <property type="entry name" value="MFS_MMR_MDR_like"/>
    <property type="match status" value="1"/>
</dbReference>
<feature type="transmembrane region" description="Helical" evidence="9">
    <location>
        <begin position="208"/>
        <end position="229"/>
    </location>
</feature>
<dbReference type="SUPFAM" id="SSF103473">
    <property type="entry name" value="MFS general substrate transporter"/>
    <property type="match status" value="1"/>
</dbReference>
<feature type="transmembrane region" description="Helical" evidence="9">
    <location>
        <begin position="63"/>
        <end position="82"/>
    </location>
</feature>
<dbReference type="InterPro" id="IPR036259">
    <property type="entry name" value="MFS_trans_sf"/>
</dbReference>
<feature type="transmembrane region" description="Helical" evidence="9">
    <location>
        <begin position="235"/>
        <end position="258"/>
    </location>
</feature>
<feature type="compositionally biased region" description="Low complexity" evidence="8">
    <location>
        <begin position="506"/>
        <end position="519"/>
    </location>
</feature>
<comment type="caution">
    <text evidence="11">The sequence shown here is derived from an EMBL/GenBank/DDBJ whole genome shotgun (WGS) entry which is preliminary data.</text>
</comment>
<dbReference type="NCBIfam" id="TIGR00711">
    <property type="entry name" value="efflux_EmrB"/>
    <property type="match status" value="1"/>
</dbReference>
<gene>
    <name evidence="11" type="ORF">ACFQMG_03460</name>
</gene>
<evidence type="ECO:0000313" key="12">
    <source>
        <dbReference type="Proteomes" id="UP001596435"/>
    </source>
</evidence>
<dbReference type="InterPro" id="IPR011701">
    <property type="entry name" value="MFS"/>
</dbReference>
<evidence type="ECO:0000256" key="4">
    <source>
        <dbReference type="ARBA" id="ARBA00022692"/>
    </source>
</evidence>
<feature type="transmembrane region" description="Helical" evidence="9">
    <location>
        <begin position="446"/>
        <end position="465"/>
    </location>
</feature>
<evidence type="ECO:0000256" key="2">
    <source>
        <dbReference type="ARBA" id="ARBA00022448"/>
    </source>
</evidence>
<dbReference type="InterPro" id="IPR004638">
    <property type="entry name" value="EmrB-like"/>
</dbReference>
<dbReference type="PROSITE" id="PS50850">
    <property type="entry name" value="MFS"/>
    <property type="match status" value="1"/>
</dbReference>
<feature type="transmembrane region" description="Helical" evidence="9">
    <location>
        <begin position="415"/>
        <end position="434"/>
    </location>
</feature>
<keyword evidence="4 9" id="KW-0812">Transmembrane</keyword>
<dbReference type="InterPro" id="IPR020846">
    <property type="entry name" value="MFS_dom"/>
</dbReference>
<organism evidence="11 12">
    <name type="scientific">Kitasatospora paranensis</name>
    <dbReference type="NCBI Taxonomy" id="258053"/>
    <lineage>
        <taxon>Bacteria</taxon>
        <taxon>Bacillati</taxon>
        <taxon>Actinomycetota</taxon>
        <taxon>Actinomycetes</taxon>
        <taxon>Kitasatosporales</taxon>
        <taxon>Streptomycetaceae</taxon>
        <taxon>Kitasatospora</taxon>
    </lineage>
</organism>
<dbReference type="RefSeq" id="WP_380230407.1">
    <property type="nucleotide sequence ID" value="NZ_JBHSVH010000002.1"/>
</dbReference>
<dbReference type="Gene3D" id="1.20.1250.20">
    <property type="entry name" value="MFS general substrate transporter like domains"/>
    <property type="match status" value="1"/>
</dbReference>
<protein>
    <submittedName>
        <fullName evidence="11">MFS transporter</fullName>
    </submittedName>
</protein>
<comment type="subcellular location">
    <subcellularLocation>
        <location evidence="1">Cell membrane</location>
        <topology evidence="1">Multi-pass membrane protein</topology>
    </subcellularLocation>
</comment>
<evidence type="ECO:0000256" key="1">
    <source>
        <dbReference type="ARBA" id="ARBA00004651"/>
    </source>
</evidence>
<dbReference type="Pfam" id="PF07690">
    <property type="entry name" value="MFS_1"/>
    <property type="match status" value="2"/>
</dbReference>
<feature type="transmembrane region" description="Helical" evidence="9">
    <location>
        <begin position="313"/>
        <end position="331"/>
    </location>
</feature>
<keyword evidence="7" id="KW-0046">Antibiotic resistance</keyword>
<dbReference type="PRINTS" id="PR01036">
    <property type="entry name" value="TCRTETB"/>
</dbReference>
<accession>A0ABW2FQP6</accession>
<feature type="domain" description="Major facilitator superfamily (MFS) profile" evidence="10">
    <location>
        <begin position="25"/>
        <end position="470"/>
    </location>
</feature>
<evidence type="ECO:0000313" key="11">
    <source>
        <dbReference type="EMBL" id="MFC7178620.1"/>
    </source>
</evidence>
<proteinExistence type="predicted"/>
<name>A0ABW2FQP6_9ACTN</name>
<dbReference type="PANTHER" id="PTHR42718:SF42">
    <property type="entry name" value="EXPORT PROTEIN"/>
    <property type="match status" value="1"/>
</dbReference>
<feature type="transmembrane region" description="Helical" evidence="9">
    <location>
        <begin position="343"/>
        <end position="362"/>
    </location>
</feature>
<dbReference type="Gene3D" id="1.20.1720.10">
    <property type="entry name" value="Multidrug resistance protein D"/>
    <property type="match status" value="1"/>
</dbReference>
<keyword evidence="6 9" id="KW-0472">Membrane</keyword>
<feature type="region of interest" description="Disordered" evidence="8">
    <location>
        <begin position="506"/>
        <end position="529"/>
    </location>
</feature>
<keyword evidence="3" id="KW-1003">Cell membrane</keyword>